<dbReference type="GO" id="GO:0009307">
    <property type="term" value="P:DNA restriction-modification system"/>
    <property type="evidence" value="ECO:0007669"/>
    <property type="project" value="UniProtKB-KW"/>
</dbReference>
<evidence type="ECO:0000256" key="3">
    <source>
        <dbReference type="ARBA" id="ARBA00022747"/>
    </source>
</evidence>
<dbReference type="Gene3D" id="3.40.50.150">
    <property type="entry name" value="Vaccinia Virus protein VP39"/>
    <property type="match status" value="1"/>
</dbReference>
<name>A0A3F3IUZ4_SALER</name>
<evidence type="ECO:0000256" key="2">
    <source>
        <dbReference type="ARBA" id="ARBA00022679"/>
    </source>
</evidence>
<keyword evidence="1 5" id="KW-0489">Methyltransferase</keyword>
<evidence type="ECO:0000256" key="4">
    <source>
        <dbReference type="ARBA" id="ARBA00047422"/>
    </source>
</evidence>
<organism evidence="5">
    <name type="scientific">Salmonella enterica</name>
    <name type="common">Salmonella choleraesuis</name>
    <dbReference type="NCBI Taxonomy" id="28901"/>
    <lineage>
        <taxon>Bacteria</taxon>
        <taxon>Pseudomonadati</taxon>
        <taxon>Pseudomonadota</taxon>
        <taxon>Gammaproteobacteria</taxon>
        <taxon>Enterobacterales</taxon>
        <taxon>Enterobacteriaceae</taxon>
        <taxon>Salmonella</taxon>
    </lineage>
</organism>
<reference evidence="5" key="1">
    <citation type="submission" date="2016-09" db="EMBL/GenBank/DDBJ databases">
        <title>Whole Genome Sequencing of Salmonella enterica subsp. enterica serovar Nottingham.</title>
        <authorList>
            <person name="Zheng J."/>
            <person name="Wang H."/>
        </authorList>
    </citation>
    <scope>NUCLEOTIDE SEQUENCE [LARGE SCALE GENOMIC DNA]</scope>
    <source>
        <strain evidence="5">CFSAN055411</strain>
    </source>
</reference>
<keyword evidence="2 5" id="KW-0808">Transferase</keyword>
<dbReference type="RefSeq" id="WP_069720973.1">
    <property type="nucleotide sequence ID" value="NZ_MJEL01000002.1"/>
</dbReference>
<evidence type="ECO:0000313" key="5">
    <source>
        <dbReference type="EMBL" id="OEH99497.1"/>
    </source>
</evidence>
<comment type="caution">
    <text evidence="5">The sequence shown here is derived from an EMBL/GenBank/DDBJ whole genome shotgun (WGS) entry which is preliminary data.</text>
</comment>
<dbReference type="GO" id="GO:0032259">
    <property type="term" value="P:methylation"/>
    <property type="evidence" value="ECO:0007669"/>
    <property type="project" value="UniProtKB-KW"/>
</dbReference>
<proteinExistence type="predicted"/>
<accession>A0A3F3IUZ4</accession>
<protein>
    <submittedName>
        <fullName evidence="5">Methyltransferase</fullName>
    </submittedName>
</protein>
<dbReference type="InterPro" id="IPR029063">
    <property type="entry name" value="SAM-dependent_MTases_sf"/>
</dbReference>
<dbReference type="AlphaFoldDB" id="A0A3F3IUZ4"/>
<comment type="catalytic activity">
    <reaction evidence="4">
        <text>a 2'-deoxycytidine in DNA + S-adenosyl-L-methionine = a 5-methyl-2'-deoxycytidine in DNA + S-adenosyl-L-homocysteine + H(+)</text>
        <dbReference type="Rhea" id="RHEA:13681"/>
        <dbReference type="Rhea" id="RHEA-COMP:11369"/>
        <dbReference type="Rhea" id="RHEA-COMP:11370"/>
        <dbReference type="ChEBI" id="CHEBI:15378"/>
        <dbReference type="ChEBI" id="CHEBI:57856"/>
        <dbReference type="ChEBI" id="CHEBI:59789"/>
        <dbReference type="ChEBI" id="CHEBI:85452"/>
        <dbReference type="ChEBI" id="CHEBI:85454"/>
        <dbReference type="EC" id="2.1.1.37"/>
    </reaction>
</comment>
<dbReference type="EMBL" id="MJEL01000002">
    <property type="protein sequence ID" value="OEH99497.1"/>
    <property type="molecule type" value="Genomic_DNA"/>
</dbReference>
<gene>
    <name evidence="5" type="ORF">BH006_13050</name>
</gene>
<dbReference type="InterPro" id="IPR001525">
    <property type="entry name" value="C5_MeTfrase"/>
</dbReference>
<dbReference type="GO" id="GO:0003886">
    <property type="term" value="F:DNA (cytosine-5-)-methyltransferase activity"/>
    <property type="evidence" value="ECO:0007669"/>
    <property type="project" value="UniProtKB-EC"/>
</dbReference>
<sequence length="350" mass="39610">MNAYYNEFDKYPSAWLNNLITGGLIAAGNVDERSITDVLPEDVIDKTQCHWFAGIGVWSYALRLAGWPDSRQVWTASLPCQPWSSAGKGGKFDDERHLWPVFFKLVNECRPPVIFGEQVSSKDGLEWFATVQADLENAGYAVAAFDTCAAGVGAPHIRQRLYWMAYDHSKQYKDCDQGRKENHGQKSCRAPIEFAGRRRSGRMEYSDSQRQQRWIHRRKNKEWEAVNRSTGCHITTGGLAYNDDKQRPYSFVTGGPGNLQSEWNEDAEASSGYSRALWSMPFNLFWRDADWLFCQDGKWRPVEPESFPLADGIANRVGKLRAYGNAIVAPLAAAFIASAMEAIHDFENSR</sequence>
<dbReference type="SUPFAM" id="SSF53335">
    <property type="entry name" value="S-adenosyl-L-methionine-dependent methyltransferases"/>
    <property type="match status" value="1"/>
</dbReference>
<dbReference type="Pfam" id="PF00145">
    <property type="entry name" value="DNA_methylase"/>
    <property type="match status" value="1"/>
</dbReference>
<keyword evidence="3" id="KW-0680">Restriction system</keyword>
<evidence type="ECO:0000256" key="1">
    <source>
        <dbReference type="ARBA" id="ARBA00022603"/>
    </source>
</evidence>
<dbReference type="Proteomes" id="UP000852880">
    <property type="component" value="Unassembled WGS sequence"/>
</dbReference>